<dbReference type="PANTHER" id="PTHR40275:SF1">
    <property type="entry name" value="SSL7038 PROTEIN"/>
    <property type="match status" value="1"/>
</dbReference>
<keyword evidence="2" id="KW-1185">Reference proteome</keyword>
<dbReference type="EMBL" id="SMBU01000003">
    <property type="protein sequence ID" value="TCV03546.1"/>
    <property type="molecule type" value="Genomic_DNA"/>
</dbReference>
<dbReference type="NCBIfam" id="TIGR02684">
    <property type="entry name" value="dnstrm_HI1420"/>
    <property type="match status" value="1"/>
</dbReference>
<evidence type="ECO:0000313" key="2">
    <source>
        <dbReference type="Proteomes" id="UP000295110"/>
    </source>
</evidence>
<gene>
    <name evidence="1" type="ORF">EV671_1003201</name>
</gene>
<sequence length="76" mass="8195">MTLKTIPWDPADSLQTPDDCAAYLNAALEEAGDDATFIAEALGTIARARGMEGLARETGLTKQGLYKARRPTATRR</sequence>
<protein>
    <submittedName>
        <fullName evidence="1">Putative addiction module antidote protein</fullName>
    </submittedName>
</protein>
<proteinExistence type="predicted"/>
<dbReference type="Pfam" id="PF21716">
    <property type="entry name" value="dnstrm_HI1420"/>
    <property type="match status" value="1"/>
</dbReference>
<organism evidence="1 2">
    <name type="scientific">Roseateles saccharophilus</name>
    <name type="common">Pseudomonas saccharophila</name>
    <dbReference type="NCBI Taxonomy" id="304"/>
    <lineage>
        <taxon>Bacteria</taxon>
        <taxon>Pseudomonadati</taxon>
        <taxon>Pseudomonadota</taxon>
        <taxon>Betaproteobacteria</taxon>
        <taxon>Burkholderiales</taxon>
        <taxon>Sphaerotilaceae</taxon>
        <taxon>Roseateles</taxon>
    </lineage>
</organism>
<comment type="caution">
    <text evidence="1">The sequence shown here is derived from an EMBL/GenBank/DDBJ whole genome shotgun (WGS) entry which is preliminary data.</text>
</comment>
<dbReference type="PANTHER" id="PTHR40275">
    <property type="entry name" value="SSL7038 PROTEIN"/>
    <property type="match status" value="1"/>
</dbReference>
<evidence type="ECO:0000313" key="1">
    <source>
        <dbReference type="EMBL" id="TCV03546.1"/>
    </source>
</evidence>
<reference evidence="1 2" key="1">
    <citation type="submission" date="2019-03" db="EMBL/GenBank/DDBJ databases">
        <title>Genomic Encyclopedia of Type Strains, Phase IV (KMG-IV): sequencing the most valuable type-strain genomes for metagenomic binning, comparative biology and taxonomic classification.</title>
        <authorList>
            <person name="Goeker M."/>
        </authorList>
    </citation>
    <scope>NUCLEOTIDE SEQUENCE [LARGE SCALE GENOMIC DNA]</scope>
    <source>
        <strain evidence="1 2">DSM 654</strain>
    </source>
</reference>
<dbReference type="InterPro" id="IPR014057">
    <property type="entry name" value="HI1420"/>
</dbReference>
<dbReference type="Proteomes" id="UP000295110">
    <property type="component" value="Unassembled WGS sequence"/>
</dbReference>
<name>A0A4R3VDW3_ROSSA</name>
<accession>A0A4R3VDW3</accession>
<dbReference type="AlphaFoldDB" id="A0A4R3VDW3"/>